<dbReference type="AlphaFoldDB" id="F0UJC9"/>
<dbReference type="HOGENOM" id="CLU_2867129_0_0_1"/>
<dbReference type="EMBL" id="DS990639">
    <property type="protein sequence ID" value="EGC45725.1"/>
    <property type="molecule type" value="Genomic_DNA"/>
</dbReference>
<accession>F0UJC9</accession>
<dbReference type="Proteomes" id="UP000008142">
    <property type="component" value="Unassembled WGS sequence"/>
</dbReference>
<gene>
    <name evidence="1" type="ORF">HCEG_04940</name>
</gene>
<evidence type="ECO:0000313" key="1">
    <source>
        <dbReference type="EMBL" id="EGC45725.1"/>
    </source>
</evidence>
<reference evidence="2" key="1">
    <citation type="submission" date="2008-07" db="EMBL/GenBank/DDBJ databases">
        <title>Annotation of Ajellomyces capsulatus strain H88.</title>
        <authorList>
            <person name="Champion M."/>
            <person name="Cuomo C."/>
            <person name="Ma L.-J."/>
            <person name="Henn M.R."/>
            <person name="Sil A."/>
            <person name="Goldman B."/>
            <person name="Young S.K."/>
            <person name="Kodira C.D."/>
            <person name="Zeng Q."/>
            <person name="Koehrsen M."/>
            <person name="Alvarado L."/>
            <person name="Berlin A."/>
            <person name="Borenstein D."/>
            <person name="Chen Z."/>
            <person name="Engels R."/>
            <person name="Freedman E."/>
            <person name="Gellesch M."/>
            <person name="Goldberg J."/>
            <person name="Griggs A."/>
            <person name="Gujja S."/>
            <person name="Heiman D."/>
            <person name="Hepburn T."/>
            <person name="Howarth C."/>
            <person name="Jen D."/>
            <person name="Larson L."/>
            <person name="Lewis B."/>
            <person name="Mehta T."/>
            <person name="Park D."/>
            <person name="Pearson M."/>
            <person name="Roberts A."/>
            <person name="Saif S."/>
            <person name="Shea T."/>
            <person name="Shenoy N."/>
            <person name="Sisk P."/>
            <person name="Stolte C."/>
            <person name="Sykes S."/>
            <person name="Walk T."/>
            <person name="White J."/>
            <person name="Yandava C."/>
            <person name="Klein B."/>
            <person name="McEwen J.G."/>
            <person name="Puccia R."/>
            <person name="Goldman G.H."/>
            <person name="Felipe M.S."/>
            <person name="Nino-Vega G."/>
            <person name="San-Blas G."/>
            <person name="Taylor J."/>
            <person name="Mendoza L."/>
            <person name="Galagan J."/>
            <person name="Nusbaum C."/>
            <person name="Birren B."/>
        </authorList>
    </citation>
    <scope>NUCLEOTIDE SEQUENCE [LARGE SCALE GENOMIC DNA]</scope>
    <source>
        <strain evidence="2">H88</strain>
    </source>
</reference>
<name>F0UJC9_AJEC8</name>
<protein>
    <submittedName>
        <fullName evidence="1">Predicted protein</fullName>
    </submittedName>
</protein>
<organism evidence="2">
    <name type="scientific">Ajellomyces capsulatus (strain H88)</name>
    <name type="common">Darling's disease fungus</name>
    <name type="synonym">Histoplasma capsulatum</name>
    <dbReference type="NCBI Taxonomy" id="544711"/>
    <lineage>
        <taxon>Eukaryota</taxon>
        <taxon>Fungi</taxon>
        <taxon>Dikarya</taxon>
        <taxon>Ascomycota</taxon>
        <taxon>Pezizomycotina</taxon>
        <taxon>Eurotiomycetes</taxon>
        <taxon>Eurotiomycetidae</taxon>
        <taxon>Onygenales</taxon>
        <taxon>Ajellomycetaceae</taxon>
        <taxon>Histoplasma</taxon>
    </lineage>
</organism>
<proteinExistence type="predicted"/>
<sequence>MALPGARGGYGRMWHYEVVRLALVISSPPEELSHVIDSSLYGAPGDSAITDHGPSTSTTNAAPY</sequence>
<evidence type="ECO:0000313" key="2">
    <source>
        <dbReference type="Proteomes" id="UP000008142"/>
    </source>
</evidence>